<dbReference type="RefSeq" id="WP_163777726.1">
    <property type="nucleotide sequence ID" value="NZ_AP022569.1"/>
</dbReference>
<dbReference type="AlphaFoldDB" id="A0A7I7KYW6"/>
<dbReference type="Proteomes" id="UP000465866">
    <property type="component" value="Chromosome"/>
</dbReference>
<protein>
    <submittedName>
        <fullName evidence="1">Uncharacterized protein</fullName>
    </submittedName>
</protein>
<reference evidence="1 2" key="1">
    <citation type="journal article" date="2019" name="Emerg. Microbes Infect.">
        <title>Comprehensive subspecies identification of 175 nontuberculous mycobacteria species based on 7547 genomic profiles.</title>
        <authorList>
            <person name="Matsumoto Y."/>
            <person name="Kinjo T."/>
            <person name="Motooka D."/>
            <person name="Nabeya D."/>
            <person name="Jung N."/>
            <person name="Uechi K."/>
            <person name="Horii T."/>
            <person name="Iida T."/>
            <person name="Fujita J."/>
            <person name="Nakamura S."/>
        </authorList>
    </citation>
    <scope>NUCLEOTIDE SEQUENCE [LARGE SCALE GENOMIC DNA]</scope>
    <source>
        <strain evidence="1 2">JCM 12404</strain>
    </source>
</reference>
<name>A0A7I7KYW6_9MYCO</name>
<accession>A0A7I7KYW6</accession>
<keyword evidence="2" id="KW-1185">Reference proteome</keyword>
<dbReference type="KEGG" id="mcoo:MCOO_32700"/>
<evidence type="ECO:0000313" key="2">
    <source>
        <dbReference type="Proteomes" id="UP000465866"/>
    </source>
</evidence>
<evidence type="ECO:0000313" key="1">
    <source>
        <dbReference type="EMBL" id="BBX47255.1"/>
    </source>
</evidence>
<sequence length="241" mass="26089">MLIAILNQSTLVSNDDAATMTQAIAAQVKLDVAPLWDRAPAAVIFYTNPQDVPAAAHGIALVDTIKDQPQGVLGFHTEDQGGKLWGVVAAKPELDNGGKPTTEDWSVSSVLSHEVLEMFIDPNCNLWANDSAGKSYSFEVCDPVEAPTYAVSGVSVSNFVTPAWFDPLSDHATAQYDKLGKLHAPFSILKGGYVVYESAGAEHQKYGDEFPTWRKKMKSGKLARTQRRLKQAEALFAHATA</sequence>
<gene>
    <name evidence="1" type="ORF">MCOO_32700</name>
</gene>
<proteinExistence type="predicted"/>
<dbReference type="EMBL" id="AP022569">
    <property type="protein sequence ID" value="BBX47255.1"/>
    <property type="molecule type" value="Genomic_DNA"/>
</dbReference>
<organism evidence="1 2">
    <name type="scientific">Mycobacterium cookii</name>
    <dbReference type="NCBI Taxonomy" id="1775"/>
    <lineage>
        <taxon>Bacteria</taxon>
        <taxon>Bacillati</taxon>
        <taxon>Actinomycetota</taxon>
        <taxon>Actinomycetes</taxon>
        <taxon>Mycobacteriales</taxon>
        <taxon>Mycobacteriaceae</taxon>
        <taxon>Mycobacterium</taxon>
    </lineage>
</organism>